<dbReference type="GO" id="GO:0015074">
    <property type="term" value="P:DNA integration"/>
    <property type="evidence" value="ECO:0007669"/>
    <property type="project" value="InterPro"/>
</dbReference>
<keyword evidence="2" id="KW-0233">DNA recombination</keyword>
<evidence type="ECO:0000313" key="5">
    <source>
        <dbReference type="EMBL" id="KAF7350192.1"/>
    </source>
</evidence>
<dbReference type="PROSITE" id="PS51900">
    <property type="entry name" value="CB"/>
    <property type="match status" value="1"/>
</dbReference>
<dbReference type="Gene3D" id="1.10.150.130">
    <property type="match status" value="1"/>
</dbReference>
<dbReference type="GO" id="GO:0006310">
    <property type="term" value="P:DNA recombination"/>
    <property type="evidence" value="ECO:0007669"/>
    <property type="project" value="UniProtKB-KW"/>
</dbReference>
<dbReference type="Pfam" id="PF00078">
    <property type="entry name" value="RVT_1"/>
    <property type="match status" value="1"/>
</dbReference>
<dbReference type="AlphaFoldDB" id="A0A8H6Y001"/>
<evidence type="ECO:0000259" key="3">
    <source>
        <dbReference type="PROSITE" id="PS50878"/>
    </source>
</evidence>
<dbReference type="InterPro" id="IPR043128">
    <property type="entry name" value="Rev_trsase/Diguanyl_cyclase"/>
</dbReference>
<keyword evidence="1" id="KW-0238">DNA-binding</keyword>
<dbReference type="SUPFAM" id="SSF47823">
    <property type="entry name" value="lambda integrase-like, N-terminal domain"/>
    <property type="match status" value="1"/>
</dbReference>
<organism evidence="5 6">
    <name type="scientific">Mycena venus</name>
    <dbReference type="NCBI Taxonomy" id="2733690"/>
    <lineage>
        <taxon>Eukaryota</taxon>
        <taxon>Fungi</taxon>
        <taxon>Dikarya</taxon>
        <taxon>Basidiomycota</taxon>
        <taxon>Agaricomycotina</taxon>
        <taxon>Agaricomycetes</taxon>
        <taxon>Agaricomycetidae</taxon>
        <taxon>Agaricales</taxon>
        <taxon>Marasmiineae</taxon>
        <taxon>Mycenaceae</taxon>
        <taxon>Mycena</taxon>
    </lineage>
</organism>
<reference evidence="5" key="1">
    <citation type="submission" date="2020-05" db="EMBL/GenBank/DDBJ databases">
        <title>Mycena genomes resolve the evolution of fungal bioluminescence.</title>
        <authorList>
            <person name="Tsai I.J."/>
        </authorList>
    </citation>
    <scope>NUCLEOTIDE SEQUENCE</scope>
    <source>
        <strain evidence="5">CCC161011</strain>
    </source>
</reference>
<dbReference type="InterPro" id="IPR043502">
    <property type="entry name" value="DNA/RNA_pol_sf"/>
</dbReference>
<dbReference type="Proteomes" id="UP000620124">
    <property type="component" value="Unassembled WGS sequence"/>
</dbReference>
<dbReference type="PANTHER" id="PTHR33050">
    <property type="entry name" value="REVERSE TRANSCRIPTASE DOMAIN-CONTAINING PROTEIN"/>
    <property type="match status" value="1"/>
</dbReference>
<dbReference type="OrthoDB" id="3067625at2759"/>
<dbReference type="InterPro" id="IPR000477">
    <property type="entry name" value="RT_dom"/>
</dbReference>
<protein>
    <submittedName>
        <fullName evidence="5">Integrase/recombinase xerD</fullName>
    </submittedName>
</protein>
<dbReference type="GO" id="GO:0003677">
    <property type="term" value="F:DNA binding"/>
    <property type="evidence" value="ECO:0007669"/>
    <property type="project" value="UniProtKB-KW"/>
</dbReference>
<comment type="caution">
    <text evidence="5">The sequence shown here is derived from an EMBL/GenBank/DDBJ whole genome shotgun (WGS) entry which is preliminary data.</text>
</comment>
<gene>
    <name evidence="5" type="ORF">MVEN_01322100</name>
</gene>
<dbReference type="SUPFAM" id="SSF56349">
    <property type="entry name" value="DNA breaking-rejoining enzymes"/>
    <property type="match status" value="1"/>
</dbReference>
<dbReference type="InterPro" id="IPR044068">
    <property type="entry name" value="CB"/>
</dbReference>
<dbReference type="InterPro" id="IPR052055">
    <property type="entry name" value="Hepadnavirus_pol/RT"/>
</dbReference>
<keyword evidence="6" id="KW-1185">Reference proteome</keyword>
<evidence type="ECO:0000256" key="2">
    <source>
        <dbReference type="ARBA" id="ARBA00023172"/>
    </source>
</evidence>
<dbReference type="SUPFAM" id="SSF56672">
    <property type="entry name" value="DNA/RNA polymerases"/>
    <property type="match status" value="1"/>
</dbReference>
<dbReference type="EMBL" id="JACAZI010000010">
    <property type="protein sequence ID" value="KAF7350192.1"/>
    <property type="molecule type" value="Genomic_DNA"/>
</dbReference>
<dbReference type="InterPro" id="IPR011010">
    <property type="entry name" value="DNA_brk_join_enz"/>
</dbReference>
<dbReference type="InterPro" id="IPR010998">
    <property type="entry name" value="Integrase_recombinase_N"/>
</dbReference>
<evidence type="ECO:0000256" key="1">
    <source>
        <dbReference type="ARBA" id="ARBA00023125"/>
    </source>
</evidence>
<proteinExistence type="predicted"/>
<sequence length="753" mass="84831">MNLKSAFSSPSVTTALSADIAAQVANGHTAGPFPAPPFPNFRCSLLGTVTRRRSTKVRRIHHLLWPRGKSVNDGIPDDEAAIRYDMIDRAISDIVRAGRSSHLVKLDLESAFRHIPVRPEDWHLLGFTWDNQFYYDVVLGFGCRSAPYIFNLFAEALHWILQHHLPAFIRHYLDDFLKIFAPNIPLPQVEQALEWALALGEQLGLHFQPTKICGPATELEFLGIELDSLRLEARLPKEKLEYLTEILDFWSRRTHATLREVQELTAFFQFASQVIPIARAFLRGLYDFETQFTSPFARRRFSKAARRDLRLVDIVRARMEWPAPRGLGGYFGTRWFSVRCPRCYCGQHIQVKEMLAVVHAVLCWGNDLTGAHIVFHIDNEAVSNSITNLSIRTHHDPAPPFPHPCMPARLFLLFPELEGPPDWWYEQHTTWPKTVSFYLWHGLASNTRRTYSSGQRSFINFCRLHSLYNPDGAILPATQPAVMSWIAHLAGRVQPKTIKAYLSAVRSLHVDADLPFSICESPVVQRLIRGIKRYHGEKDRKPVQPIIRPILLAILAQLRPGDIPGHTALYAAYCLGYAGLLRSGEITSGSGRDSSLNLTRAAIEFFPDFASCTHITPHPPGLEDGPLPQGDHAHHRCGPRLTLVAPLFEGTDGKPLHYRAFVTGIRTSLTAAGIDPSGFAGHSLRRGAATEAAAAGFDDYEIQLLGHWRSDAYRLYIENPISRILHLSKQLHMAHPHSVPFEPPALRDYTPMA</sequence>
<feature type="domain" description="Reverse transcriptase" evidence="3">
    <location>
        <begin position="1"/>
        <end position="226"/>
    </location>
</feature>
<dbReference type="PANTHER" id="PTHR33050:SF8">
    <property type="entry name" value="REVERSE TRANSCRIPTASE DOMAIN-CONTAINING PROTEIN"/>
    <property type="match status" value="1"/>
</dbReference>
<evidence type="ECO:0000259" key="4">
    <source>
        <dbReference type="PROSITE" id="PS51900"/>
    </source>
</evidence>
<dbReference type="PROSITE" id="PS50878">
    <property type="entry name" value="RT_POL"/>
    <property type="match status" value="1"/>
</dbReference>
<accession>A0A8H6Y001</accession>
<name>A0A8H6Y001_9AGAR</name>
<dbReference type="Gene3D" id="1.10.443.10">
    <property type="entry name" value="Intergrase catalytic core"/>
    <property type="match status" value="1"/>
</dbReference>
<dbReference type="Gene3D" id="3.30.70.270">
    <property type="match status" value="1"/>
</dbReference>
<dbReference type="InterPro" id="IPR013762">
    <property type="entry name" value="Integrase-like_cat_sf"/>
</dbReference>
<evidence type="ECO:0000313" key="6">
    <source>
        <dbReference type="Proteomes" id="UP000620124"/>
    </source>
</evidence>
<feature type="domain" description="Core-binding (CB)" evidence="4">
    <location>
        <begin position="426"/>
        <end position="513"/>
    </location>
</feature>